<evidence type="ECO:0000313" key="2">
    <source>
        <dbReference type="EMBL" id="KAJ8497164.1"/>
    </source>
</evidence>
<reference evidence="2" key="1">
    <citation type="submission" date="2022-11" db="EMBL/GenBank/DDBJ databases">
        <title>Genome Sequence of Cubamyces cubensis.</title>
        <authorList>
            <person name="Buettner E."/>
        </authorList>
    </citation>
    <scope>NUCLEOTIDE SEQUENCE</scope>
    <source>
        <strain evidence="2">MPL-01</strain>
    </source>
</reference>
<dbReference type="AlphaFoldDB" id="A0AAD7XIF0"/>
<dbReference type="Proteomes" id="UP001215151">
    <property type="component" value="Unassembled WGS sequence"/>
</dbReference>
<feature type="region of interest" description="Disordered" evidence="1">
    <location>
        <begin position="1"/>
        <end position="42"/>
    </location>
</feature>
<gene>
    <name evidence="2" type="ORF">ONZ51_g693</name>
</gene>
<feature type="compositionally biased region" description="Low complexity" evidence="1">
    <location>
        <begin position="1"/>
        <end position="20"/>
    </location>
</feature>
<feature type="compositionally biased region" description="Pro residues" evidence="1">
    <location>
        <begin position="21"/>
        <end position="30"/>
    </location>
</feature>
<feature type="compositionally biased region" description="Low complexity" evidence="1">
    <location>
        <begin position="31"/>
        <end position="42"/>
    </location>
</feature>
<protein>
    <submittedName>
        <fullName evidence="2">Uncharacterized protein</fullName>
    </submittedName>
</protein>
<evidence type="ECO:0000256" key="1">
    <source>
        <dbReference type="SAM" id="MobiDB-lite"/>
    </source>
</evidence>
<proteinExistence type="predicted"/>
<name>A0AAD7XIF0_9APHY</name>
<accession>A0AAD7XIF0</accession>
<dbReference type="EMBL" id="JAPEVG010000008">
    <property type="protein sequence ID" value="KAJ8497164.1"/>
    <property type="molecule type" value="Genomic_DNA"/>
</dbReference>
<keyword evidence="3" id="KW-1185">Reference proteome</keyword>
<evidence type="ECO:0000313" key="3">
    <source>
        <dbReference type="Proteomes" id="UP001215151"/>
    </source>
</evidence>
<sequence length="203" mass="22001">MSNASNASTTPSADASASAAMPPPPLPLPAPTDAATTASASPLSDIQTLRNHIQTLSDLNNRLQALRHIPALLLRPPTTGVHALPQASLLRHEFQEIKDITEAIRSDKVQDALKAARKSEAAEPKLLGFDIRRDNLKRRHVLHASQTYHFSSEQLSATPCGASSCPDDPHHLNPLNRTARRSPGAAHFFLVETIARRLSVWAD</sequence>
<comment type="caution">
    <text evidence="2">The sequence shown here is derived from an EMBL/GenBank/DDBJ whole genome shotgun (WGS) entry which is preliminary data.</text>
</comment>
<organism evidence="2 3">
    <name type="scientific">Trametes cubensis</name>
    <dbReference type="NCBI Taxonomy" id="1111947"/>
    <lineage>
        <taxon>Eukaryota</taxon>
        <taxon>Fungi</taxon>
        <taxon>Dikarya</taxon>
        <taxon>Basidiomycota</taxon>
        <taxon>Agaricomycotina</taxon>
        <taxon>Agaricomycetes</taxon>
        <taxon>Polyporales</taxon>
        <taxon>Polyporaceae</taxon>
        <taxon>Trametes</taxon>
    </lineage>
</organism>